<proteinExistence type="predicted"/>
<dbReference type="AlphaFoldDB" id="A0A1C4DKU7"/>
<dbReference type="EMBL" id="FMAU01000007">
    <property type="protein sequence ID" value="SCC31994.1"/>
    <property type="molecule type" value="Genomic_DNA"/>
</dbReference>
<protein>
    <submittedName>
        <fullName evidence="1">CxxH/CxxC protein, BA_5709 family</fullName>
    </submittedName>
</protein>
<keyword evidence="2" id="KW-1185">Reference proteome</keyword>
<dbReference type="NCBIfam" id="TIGR04129">
    <property type="entry name" value="CxxH_BA5709"/>
    <property type="match status" value="1"/>
</dbReference>
<gene>
    <name evidence="1" type="ORF">GA0061094_3953</name>
</gene>
<evidence type="ECO:0000313" key="1">
    <source>
        <dbReference type="EMBL" id="SCC31994.1"/>
    </source>
</evidence>
<name>A0A1C4DKU7_9BACI</name>
<accession>A0A1C4DKU7</accession>
<dbReference type="RefSeq" id="WP_074440086.1">
    <property type="nucleotide sequence ID" value="NZ_FMAU01000007.1"/>
</dbReference>
<dbReference type="InterPro" id="IPR025626">
    <property type="entry name" value="YyzF"/>
</dbReference>
<reference evidence="2" key="1">
    <citation type="submission" date="2016-08" db="EMBL/GenBank/DDBJ databases">
        <authorList>
            <person name="Varghese N."/>
            <person name="Submissions Spin"/>
        </authorList>
    </citation>
    <scope>NUCLEOTIDE SEQUENCE [LARGE SCALE GENOMIC DNA]</scope>
    <source>
        <strain evidence="2">SGD-1123</strain>
    </source>
</reference>
<organism evidence="1 2">
    <name type="scientific">[Bacillus] enclensis</name>
    <dbReference type="NCBI Taxonomy" id="1402860"/>
    <lineage>
        <taxon>Bacteria</taxon>
        <taxon>Bacillati</taxon>
        <taxon>Bacillota</taxon>
        <taxon>Bacilli</taxon>
        <taxon>Bacillales</taxon>
        <taxon>Bacillaceae</taxon>
        <taxon>Rossellomorea</taxon>
    </lineage>
</organism>
<sequence length="52" mass="5901">MIYCCLEHVELAMDIIVDEHEVAPDLKELPKEEQLSTTCEYCGNNAVYIVAN</sequence>
<dbReference type="Pfam" id="PF14116">
    <property type="entry name" value="YyzF"/>
    <property type="match status" value="1"/>
</dbReference>
<dbReference type="Proteomes" id="UP000181997">
    <property type="component" value="Unassembled WGS sequence"/>
</dbReference>
<evidence type="ECO:0000313" key="2">
    <source>
        <dbReference type="Proteomes" id="UP000181997"/>
    </source>
</evidence>
<dbReference type="OrthoDB" id="1652387at2"/>